<keyword evidence="2" id="KW-1185">Reference proteome</keyword>
<accession>A0AAE0HNS6</accession>
<name>A0AAE0HNS6_9PEZI</name>
<dbReference type="Proteomes" id="UP001278766">
    <property type="component" value="Unassembled WGS sequence"/>
</dbReference>
<dbReference type="EMBL" id="JAUEPN010000002">
    <property type="protein sequence ID" value="KAK3299607.1"/>
    <property type="molecule type" value="Genomic_DNA"/>
</dbReference>
<proteinExistence type="predicted"/>
<comment type="caution">
    <text evidence="1">The sequence shown here is derived from an EMBL/GenBank/DDBJ whole genome shotgun (WGS) entry which is preliminary data.</text>
</comment>
<organism evidence="1 2">
    <name type="scientific">Chaetomium fimeti</name>
    <dbReference type="NCBI Taxonomy" id="1854472"/>
    <lineage>
        <taxon>Eukaryota</taxon>
        <taxon>Fungi</taxon>
        <taxon>Dikarya</taxon>
        <taxon>Ascomycota</taxon>
        <taxon>Pezizomycotina</taxon>
        <taxon>Sordariomycetes</taxon>
        <taxon>Sordariomycetidae</taxon>
        <taxon>Sordariales</taxon>
        <taxon>Chaetomiaceae</taxon>
        <taxon>Chaetomium</taxon>
    </lineage>
</organism>
<protein>
    <submittedName>
        <fullName evidence="1">Uncharacterized protein</fullName>
    </submittedName>
</protein>
<evidence type="ECO:0000313" key="1">
    <source>
        <dbReference type="EMBL" id="KAK3299607.1"/>
    </source>
</evidence>
<evidence type="ECO:0000313" key="2">
    <source>
        <dbReference type="Proteomes" id="UP001278766"/>
    </source>
</evidence>
<sequence>MYVLAMVVCLRDLVLELRGEEAGSGQTAMPIYMPSSDIVRRWNAAEREFLESNGVELVESNGELFLKVDERTAVVSYRNWNPVKQVVADIAKPAVLICRPVSDDPNQDFAWKDEQVGDTDDEETTIRVPTVRSRLLEPSSLVVDPDSPRVRELVENYDGFELPVLPGDTIDKEVLRLYMRKPDASTKVEYW</sequence>
<gene>
    <name evidence="1" type="ORF">B0H64DRAFT_389130</name>
</gene>
<dbReference type="GeneID" id="87840261"/>
<dbReference type="RefSeq" id="XP_062663121.1">
    <property type="nucleotide sequence ID" value="XM_062803313.1"/>
</dbReference>
<reference evidence="1" key="1">
    <citation type="journal article" date="2023" name="Mol. Phylogenet. Evol.">
        <title>Genome-scale phylogeny and comparative genomics of the fungal order Sordariales.</title>
        <authorList>
            <person name="Hensen N."/>
            <person name="Bonometti L."/>
            <person name="Westerberg I."/>
            <person name="Brannstrom I.O."/>
            <person name="Guillou S."/>
            <person name="Cros-Aarteil S."/>
            <person name="Calhoun S."/>
            <person name="Haridas S."/>
            <person name="Kuo A."/>
            <person name="Mondo S."/>
            <person name="Pangilinan J."/>
            <person name="Riley R."/>
            <person name="LaButti K."/>
            <person name="Andreopoulos B."/>
            <person name="Lipzen A."/>
            <person name="Chen C."/>
            <person name="Yan M."/>
            <person name="Daum C."/>
            <person name="Ng V."/>
            <person name="Clum A."/>
            <person name="Steindorff A."/>
            <person name="Ohm R.A."/>
            <person name="Martin F."/>
            <person name="Silar P."/>
            <person name="Natvig D.O."/>
            <person name="Lalanne C."/>
            <person name="Gautier V."/>
            <person name="Ament-Velasquez S.L."/>
            <person name="Kruys A."/>
            <person name="Hutchinson M.I."/>
            <person name="Powell A.J."/>
            <person name="Barry K."/>
            <person name="Miller A.N."/>
            <person name="Grigoriev I.V."/>
            <person name="Debuchy R."/>
            <person name="Gladieux P."/>
            <person name="Hiltunen Thoren M."/>
            <person name="Johannesson H."/>
        </authorList>
    </citation>
    <scope>NUCLEOTIDE SEQUENCE</scope>
    <source>
        <strain evidence="1">CBS 168.71</strain>
    </source>
</reference>
<reference evidence="1" key="2">
    <citation type="submission" date="2023-06" db="EMBL/GenBank/DDBJ databases">
        <authorList>
            <consortium name="Lawrence Berkeley National Laboratory"/>
            <person name="Haridas S."/>
            <person name="Hensen N."/>
            <person name="Bonometti L."/>
            <person name="Westerberg I."/>
            <person name="Brannstrom I.O."/>
            <person name="Guillou S."/>
            <person name="Cros-Aarteil S."/>
            <person name="Calhoun S."/>
            <person name="Kuo A."/>
            <person name="Mondo S."/>
            <person name="Pangilinan J."/>
            <person name="Riley R."/>
            <person name="Labutti K."/>
            <person name="Andreopoulos B."/>
            <person name="Lipzen A."/>
            <person name="Chen C."/>
            <person name="Yanf M."/>
            <person name="Daum C."/>
            <person name="Ng V."/>
            <person name="Clum A."/>
            <person name="Steindorff A."/>
            <person name="Ohm R."/>
            <person name="Martin F."/>
            <person name="Silar P."/>
            <person name="Natvig D."/>
            <person name="Lalanne C."/>
            <person name="Gautier V."/>
            <person name="Ament-Velasquez S.L."/>
            <person name="Kruys A."/>
            <person name="Hutchinson M.I."/>
            <person name="Powell A.J."/>
            <person name="Barry K."/>
            <person name="Miller A.N."/>
            <person name="Grigoriev I.V."/>
            <person name="Debuchy R."/>
            <person name="Gladieux P."/>
            <person name="Thoren M.H."/>
            <person name="Johannesson H."/>
        </authorList>
    </citation>
    <scope>NUCLEOTIDE SEQUENCE</scope>
    <source>
        <strain evidence="1">CBS 168.71</strain>
    </source>
</reference>
<dbReference type="AlphaFoldDB" id="A0AAE0HNS6"/>